<organism evidence="3 4">
    <name type="scientific">Sphaceloma murrayae</name>
    <dbReference type="NCBI Taxonomy" id="2082308"/>
    <lineage>
        <taxon>Eukaryota</taxon>
        <taxon>Fungi</taxon>
        <taxon>Dikarya</taxon>
        <taxon>Ascomycota</taxon>
        <taxon>Pezizomycotina</taxon>
        <taxon>Dothideomycetes</taxon>
        <taxon>Dothideomycetidae</taxon>
        <taxon>Myriangiales</taxon>
        <taxon>Elsinoaceae</taxon>
        <taxon>Sphaceloma</taxon>
    </lineage>
</organism>
<feature type="compositionally biased region" description="Basic residues" evidence="1">
    <location>
        <begin position="9"/>
        <end position="19"/>
    </location>
</feature>
<dbReference type="AlphaFoldDB" id="A0A2K1QU96"/>
<keyword evidence="4" id="KW-1185">Reference proteome</keyword>
<protein>
    <submittedName>
        <fullName evidence="3">Gephyrin</fullName>
    </submittedName>
</protein>
<comment type="caution">
    <text evidence="3">The sequence shown here is derived from an EMBL/GenBank/DDBJ whole genome shotgun (WGS) entry which is preliminary data.</text>
</comment>
<feature type="domain" description="DUF2423" evidence="2">
    <location>
        <begin position="1"/>
        <end position="44"/>
    </location>
</feature>
<evidence type="ECO:0000313" key="4">
    <source>
        <dbReference type="Proteomes" id="UP000243797"/>
    </source>
</evidence>
<reference evidence="3 4" key="1">
    <citation type="submission" date="2017-06" db="EMBL/GenBank/DDBJ databases">
        <title>Draft genome sequence of a variant of Elsinoe murrayae.</title>
        <authorList>
            <person name="Cheng Q."/>
        </authorList>
    </citation>
    <scope>NUCLEOTIDE SEQUENCE [LARGE SCALE GENOMIC DNA]</scope>
    <source>
        <strain evidence="3 4">CQ-2017a</strain>
    </source>
</reference>
<dbReference type="OrthoDB" id="4087970at2759"/>
<dbReference type="GO" id="GO:0030687">
    <property type="term" value="C:preribosome, large subunit precursor"/>
    <property type="evidence" value="ECO:0007669"/>
    <property type="project" value="TreeGrafter"/>
</dbReference>
<dbReference type="PANTHER" id="PTHR28219">
    <property type="entry name" value="UPF0642 PROTEIN YBL028C"/>
    <property type="match status" value="1"/>
</dbReference>
<feature type="compositionally biased region" description="Basic and acidic residues" evidence="1">
    <location>
        <begin position="204"/>
        <end position="213"/>
    </location>
</feature>
<sequence>MAKSARSSNIKKNRTRLKSKVFGPVEDARTKRLSQKLAALASQPKAATSDMEVEKAEGGKHTGTDTQKQALIMAYTDPTTVEQESKETSGHADGALRSSLSIPIPKAMLVHAKPNTQLPLTPPPTPPSCAMQDTFPSPTNHAANSKQAEEMFFFHTLGMASDIRGFDRSGYLVLDFDSTPHPAMDIDGNEATEAKTTSRKQEKKRKEAKSARIEKKRHRKPRNTVAFTKKRQPSRKAKN</sequence>
<dbReference type="EMBL" id="NKHZ01000039">
    <property type="protein sequence ID" value="PNS18622.1"/>
    <property type="molecule type" value="Genomic_DNA"/>
</dbReference>
<evidence type="ECO:0000313" key="3">
    <source>
        <dbReference type="EMBL" id="PNS18622.1"/>
    </source>
</evidence>
<evidence type="ECO:0000259" key="2">
    <source>
        <dbReference type="Pfam" id="PF10338"/>
    </source>
</evidence>
<feature type="region of interest" description="Disordered" evidence="1">
    <location>
        <begin position="1"/>
        <end position="68"/>
    </location>
</feature>
<feature type="compositionally biased region" description="Basic and acidic residues" evidence="1">
    <location>
        <begin position="52"/>
        <end position="63"/>
    </location>
</feature>
<evidence type="ECO:0000256" key="1">
    <source>
        <dbReference type="SAM" id="MobiDB-lite"/>
    </source>
</evidence>
<proteinExistence type="predicted"/>
<accession>A0A2K1QU96</accession>
<dbReference type="InterPro" id="IPR019434">
    <property type="entry name" value="DUF2423"/>
</dbReference>
<dbReference type="PANTHER" id="PTHR28219:SF1">
    <property type="entry name" value="UPF0642 PROTEIN YBL028C"/>
    <property type="match status" value="1"/>
</dbReference>
<gene>
    <name evidence="3" type="ORF">CAC42_5161</name>
</gene>
<feature type="compositionally biased region" description="Basic residues" evidence="1">
    <location>
        <begin position="214"/>
        <end position="239"/>
    </location>
</feature>
<dbReference type="Pfam" id="PF10338">
    <property type="entry name" value="YBL028C_N"/>
    <property type="match status" value="1"/>
</dbReference>
<dbReference type="Proteomes" id="UP000243797">
    <property type="component" value="Unassembled WGS sequence"/>
</dbReference>
<feature type="region of interest" description="Disordered" evidence="1">
    <location>
        <begin position="181"/>
        <end position="239"/>
    </location>
</feature>
<name>A0A2K1QU96_9PEZI</name>
<dbReference type="InParanoid" id="A0A2K1QU96"/>